<evidence type="ECO:0000256" key="1">
    <source>
        <dbReference type="ARBA" id="ARBA00004651"/>
    </source>
</evidence>
<feature type="transmembrane region" description="Helical" evidence="8">
    <location>
        <begin position="590"/>
        <end position="610"/>
    </location>
</feature>
<accession>A0A8J2KRU4</accession>
<keyword evidence="3 8" id="KW-0812">Transmembrane</keyword>
<proteinExistence type="predicted"/>
<dbReference type="PANTHER" id="PTHR42643">
    <property type="entry name" value="IONOTROPIC RECEPTOR 20A-RELATED"/>
    <property type="match status" value="1"/>
</dbReference>
<dbReference type="GO" id="GO:0005886">
    <property type="term" value="C:plasma membrane"/>
    <property type="evidence" value="ECO:0007669"/>
    <property type="project" value="UniProtKB-SubCell"/>
</dbReference>
<keyword evidence="7" id="KW-0325">Glycoprotein</keyword>
<dbReference type="EMBL" id="CAJVCH010190442">
    <property type="protein sequence ID" value="CAG7730196.1"/>
    <property type="molecule type" value="Genomic_DNA"/>
</dbReference>
<keyword evidence="9" id="KW-0732">Signal</keyword>
<evidence type="ECO:0000313" key="10">
    <source>
        <dbReference type="EMBL" id="CAG7730196.1"/>
    </source>
</evidence>
<evidence type="ECO:0008006" key="12">
    <source>
        <dbReference type="Google" id="ProtNLM"/>
    </source>
</evidence>
<sequence>MVYFLRTVFFIPFLRVTSSDLTIINNPTPGENVLIAKGMEHFGSCSSFNFVGLDFHSESLPQVSINLQENFSPPGNEVRNFFTHEWSPTELTSSLIFGAAKFQENCIVSVFHENTFNSRNVAFLLWHRFLRPHLDTVLVLASAQNLERALLEKFTNLLYIGGMDSDHLNFQRFKPIGARLDSKEFRVVGTRAVHLLNLKADRTAFHLHGGVEYKMLQAIAQVKNFTFTIDYASGGGGTGTKLPNGTWLGVVGDVYHDRADFGIGCGTSKSRQAISDVSTVYEYVRLTFFTRTPFPVNRWEALFWTFDTNVWMGLSIVTISSLFTMFLFLYFDTREFGLTDLGPNVWYASEIILALLLEQSSRIVTRFGVKSRTRFLLLIWTIGSLLIGTAYKSKLVSFLTFPYTENVPETFQELVDAPKYKISFKYYGGVAFTAFKTSQFPVQRKLFKRFNVEKSLQKCIESVALLEKTVCIVYKADAASIIASNYTLAATSKIAFFARAKEFGLIVPLAWAFPKGSLLRAQFSLLIGMVKSAGLYDFWIRQEILRKKMGSANWLHGAGHNVVTQKMEQFYTSLERTVKPLLPQHVGGPFALLISGLVISGCIFALEVFTRVSVCKSQLM</sequence>
<dbReference type="PANTHER" id="PTHR42643:SF24">
    <property type="entry name" value="IONOTROPIC RECEPTOR 60A"/>
    <property type="match status" value="1"/>
</dbReference>
<evidence type="ECO:0000256" key="6">
    <source>
        <dbReference type="ARBA" id="ARBA00023170"/>
    </source>
</evidence>
<feature type="transmembrane region" description="Helical" evidence="8">
    <location>
        <begin position="375"/>
        <end position="391"/>
    </location>
</feature>
<feature type="signal peptide" evidence="9">
    <location>
        <begin position="1"/>
        <end position="19"/>
    </location>
</feature>
<evidence type="ECO:0000256" key="8">
    <source>
        <dbReference type="SAM" id="Phobius"/>
    </source>
</evidence>
<evidence type="ECO:0000313" key="11">
    <source>
        <dbReference type="Proteomes" id="UP000708208"/>
    </source>
</evidence>
<protein>
    <recommendedName>
        <fullName evidence="12">Glutamate receptor</fullName>
    </recommendedName>
</protein>
<dbReference type="InterPro" id="IPR052192">
    <property type="entry name" value="Insect_Ionotropic_Sensory_Rcpt"/>
</dbReference>
<organism evidence="10 11">
    <name type="scientific">Allacma fusca</name>
    <dbReference type="NCBI Taxonomy" id="39272"/>
    <lineage>
        <taxon>Eukaryota</taxon>
        <taxon>Metazoa</taxon>
        <taxon>Ecdysozoa</taxon>
        <taxon>Arthropoda</taxon>
        <taxon>Hexapoda</taxon>
        <taxon>Collembola</taxon>
        <taxon>Symphypleona</taxon>
        <taxon>Sminthuridae</taxon>
        <taxon>Allacma</taxon>
    </lineage>
</organism>
<dbReference type="OrthoDB" id="6506757at2759"/>
<keyword evidence="5 8" id="KW-0472">Membrane</keyword>
<feature type="chain" id="PRO_5035217140" description="Glutamate receptor" evidence="9">
    <location>
        <begin position="20"/>
        <end position="620"/>
    </location>
</feature>
<keyword evidence="6" id="KW-0675">Receptor</keyword>
<evidence type="ECO:0000256" key="5">
    <source>
        <dbReference type="ARBA" id="ARBA00023136"/>
    </source>
</evidence>
<evidence type="ECO:0000256" key="4">
    <source>
        <dbReference type="ARBA" id="ARBA00022989"/>
    </source>
</evidence>
<keyword evidence="11" id="KW-1185">Reference proteome</keyword>
<comment type="caution">
    <text evidence="10">The sequence shown here is derived from an EMBL/GenBank/DDBJ whole genome shotgun (WGS) entry which is preliminary data.</text>
</comment>
<name>A0A8J2KRU4_9HEXA</name>
<evidence type="ECO:0000256" key="3">
    <source>
        <dbReference type="ARBA" id="ARBA00022692"/>
    </source>
</evidence>
<feature type="transmembrane region" description="Helical" evidence="8">
    <location>
        <begin position="310"/>
        <end position="331"/>
    </location>
</feature>
<gene>
    <name evidence="10" type="ORF">AFUS01_LOCUS18858</name>
</gene>
<evidence type="ECO:0000256" key="9">
    <source>
        <dbReference type="SAM" id="SignalP"/>
    </source>
</evidence>
<evidence type="ECO:0000256" key="7">
    <source>
        <dbReference type="ARBA" id="ARBA00023180"/>
    </source>
</evidence>
<comment type="subcellular location">
    <subcellularLocation>
        <location evidence="1">Cell membrane</location>
        <topology evidence="1">Multi-pass membrane protein</topology>
    </subcellularLocation>
</comment>
<dbReference type="Proteomes" id="UP000708208">
    <property type="component" value="Unassembled WGS sequence"/>
</dbReference>
<keyword evidence="4 8" id="KW-1133">Transmembrane helix</keyword>
<evidence type="ECO:0000256" key="2">
    <source>
        <dbReference type="ARBA" id="ARBA00022475"/>
    </source>
</evidence>
<dbReference type="AlphaFoldDB" id="A0A8J2KRU4"/>
<reference evidence="10" key="1">
    <citation type="submission" date="2021-06" db="EMBL/GenBank/DDBJ databases">
        <authorList>
            <person name="Hodson N. C."/>
            <person name="Mongue J. A."/>
            <person name="Jaron S. K."/>
        </authorList>
    </citation>
    <scope>NUCLEOTIDE SEQUENCE</scope>
</reference>
<keyword evidence="2" id="KW-1003">Cell membrane</keyword>